<gene>
    <name evidence="2" type="ORF">BO222_12560</name>
</gene>
<organism evidence="2 3">
    <name type="scientific">Ileibacterium valens</name>
    <dbReference type="NCBI Taxonomy" id="1862668"/>
    <lineage>
        <taxon>Bacteria</taxon>
        <taxon>Bacillati</taxon>
        <taxon>Bacillota</taxon>
        <taxon>Erysipelotrichia</taxon>
        <taxon>Erysipelotrichales</taxon>
        <taxon>Erysipelotrichaceae</taxon>
        <taxon>Ileibacterium</taxon>
    </lineage>
</organism>
<reference evidence="2 3" key="1">
    <citation type="submission" date="2016-11" db="EMBL/GenBank/DDBJ databases">
        <title>Description of two novel members of the family Erysipelotrichaceae: Ileibacterium lipovorans gen. nov., sp. nov. and Dubosiella newyorkensis, gen. nov., sp. nov.</title>
        <authorList>
            <person name="Cox L.M."/>
            <person name="Sohn J."/>
            <person name="Tyrrell K.L."/>
            <person name="Citron D.M."/>
            <person name="Lawson P.A."/>
            <person name="Patel N.B."/>
            <person name="Iizumi T."/>
            <person name="Perez-Perez G.I."/>
            <person name="Goldstein E.J."/>
            <person name="Blaser M.J."/>
        </authorList>
    </citation>
    <scope>NUCLEOTIDE SEQUENCE [LARGE SCALE GENOMIC DNA]</scope>
    <source>
        <strain evidence="2 3">NYU-BL-A3</strain>
    </source>
</reference>
<keyword evidence="3" id="KW-1185">Reference proteome</keyword>
<keyword evidence="1" id="KW-0472">Membrane</keyword>
<evidence type="ECO:0000256" key="1">
    <source>
        <dbReference type="SAM" id="Phobius"/>
    </source>
</evidence>
<protein>
    <submittedName>
        <fullName evidence="2">Uncharacterized protein</fullName>
    </submittedName>
</protein>
<keyword evidence="1" id="KW-0812">Transmembrane</keyword>
<name>A0A1U7NCN1_9FIRM</name>
<proteinExistence type="predicted"/>
<keyword evidence="1" id="KW-1133">Transmembrane helix</keyword>
<feature type="transmembrane region" description="Helical" evidence="1">
    <location>
        <begin position="46"/>
        <end position="65"/>
    </location>
</feature>
<sequence length="66" mass="8060">MAQPRDTNPIFILLFLLKLIFGVKAFNIYSTDFYFKFLLIYHPRKLMMNIIPTFQIFKLQIIFIWI</sequence>
<dbReference type="AlphaFoldDB" id="A0A1U7NCN1"/>
<comment type="caution">
    <text evidence="2">The sequence shown here is derived from an EMBL/GenBank/DDBJ whole genome shotgun (WGS) entry which is preliminary data.</text>
</comment>
<evidence type="ECO:0000313" key="2">
    <source>
        <dbReference type="EMBL" id="OLU36439.1"/>
    </source>
</evidence>
<dbReference type="EMBL" id="MPJW01000273">
    <property type="protein sequence ID" value="OLU36439.1"/>
    <property type="molecule type" value="Genomic_DNA"/>
</dbReference>
<accession>A0A1U7NCN1</accession>
<dbReference type="Proteomes" id="UP000186341">
    <property type="component" value="Unassembled WGS sequence"/>
</dbReference>
<evidence type="ECO:0000313" key="3">
    <source>
        <dbReference type="Proteomes" id="UP000186341"/>
    </source>
</evidence>